<dbReference type="SMART" id="SM00257">
    <property type="entry name" value="LysM"/>
    <property type="match status" value="1"/>
</dbReference>
<name>W4FTA0_APHAT</name>
<dbReference type="EMBL" id="KI913164">
    <property type="protein sequence ID" value="ETV70687.1"/>
    <property type="molecule type" value="Genomic_DNA"/>
</dbReference>
<dbReference type="SMART" id="SM00320">
    <property type="entry name" value="WD40"/>
    <property type="match status" value="6"/>
</dbReference>
<evidence type="ECO:0000313" key="7">
    <source>
        <dbReference type="EMBL" id="ETV70687.1"/>
    </source>
</evidence>
<dbReference type="OrthoDB" id="190105at2759"/>
<dbReference type="InterPro" id="IPR036116">
    <property type="entry name" value="FN3_sf"/>
</dbReference>
<dbReference type="GeneID" id="20815784"/>
<dbReference type="Pfam" id="PF01476">
    <property type="entry name" value="LysM"/>
    <property type="match status" value="1"/>
</dbReference>
<dbReference type="SMART" id="SM00060">
    <property type="entry name" value="FN3"/>
    <property type="match status" value="2"/>
</dbReference>
<reference evidence="7" key="1">
    <citation type="submission" date="2013-12" db="EMBL/GenBank/DDBJ databases">
        <title>The Genome Sequence of Aphanomyces astaci APO3.</title>
        <authorList>
            <consortium name="The Broad Institute Genomics Platform"/>
            <person name="Russ C."/>
            <person name="Tyler B."/>
            <person name="van West P."/>
            <person name="Dieguez-Uribeondo J."/>
            <person name="Young S.K."/>
            <person name="Zeng Q."/>
            <person name="Gargeya S."/>
            <person name="Fitzgerald M."/>
            <person name="Abouelleil A."/>
            <person name="Alvarado L."/>
            <person name="Chapman S.B."/>
            <person name="Gainer-Dewar J."/>
            <person name="Goldberg J."/>
            <person name="Griggs A."/>
            <person name="Gujja S."/>
            <person name="Hansen M."/>
            <person name="Howarth C."/>
            <person name="Imamovic A."/>
            <person name="Ireland A."/>
            <person name="Larimer J."/>
            <person name="McCowan C."/>
            <person name="Murphy C."/>
            <person name="Pearson M."/>
            <person name="Poon T.W."/>
            <person name="Priest M."/>
            <person name="Roberts A."/>
            <person name="Saif S."/>
            <person name="Shea T."/>
            <person name="Sykes S."/>
            <person name="Wortman J."/>
            <person name="Nusbaum C."/>
            <person name="Birren B."/>
        </authorList>
    </citation>
    <scope>NUCLEOTIDE SEQUENCE [LARGE SCALE GENOMIC DNA]</scope>
    <source>
        <strain evidence="7">APO3</strain>
    </source>
</reference>
<dbReference type="InterPro" id="IPR036322">
    <property type="entry name" value="WD40_repeat_dom_sf"/>
</dbReference>
<dbReference type="InterPro" id="IPR011990">
    <property type="entry name" value="TPR-like_helical_dom_sf"/>
</dbReference>
<dbReference type="InterPro" id="IPR019734">
    <property type="entry name" value="TPR_rpt"/>
</dbReference>
<dbReference type="PROSITE" id="PS50005">
    <property type="entry name" value="TPR"/>
    <property type="match status" value="1"/>
</dbReference>
<dbReference type="GO" id="GO:0043161">
    <property type="term" value="P:proteasome-mediated ubiquitin-dependent protein catabolic process"/>
    <property type="evidence" value="ECO:0007669"/>
    <property type="project" value="TreeGrafter"/>
</dbReference>
<keyword evidence="2" id="KW-0677">Repeat</keyword>
<dbReference type="SUPFAM" id="SSF49265">
    <property type="entry name" value="Fibronectin type III"/>
    <property type="match status" value="1"/>
</dbReference>
<feature type="compositionally biased region" description="Acidic residues" evidence="5">
    <location>
        <begin position="1724"/>
        <end position="1749"/>
    </location>
</feature>
<feature type="region of interest" description="Disordered" evidence="5">
    <location>
        <begin position="1702"/>
        <end position="1761"/>
    </location>
</feature>
<feature type="coiled-coil region" evidence="4">
    <location>
        <begin position="1156"/>
        <end position="1183"/>
    </location>
</feature>
<dbReference type="PROSITE" id="PS51782">
    <property type="entry name" value="LYSM"/>
    <property type="match status" value="1"/>
</dbReference>
<evidence type="ECO:0000256" key="1">
    <source>
        <dbReference type="ARBA" id="ARBA00022574"/>
    </source>
</evidence>
<feature type="compositionally biased region" description="Polar residues" evidence="5">
    <location>
        <begin position="1702"/>
        <end position="1716"/>
    </location>
</feature>
<dbReference type="Pfam" id="PF23754">
    <property type="entry name" value="Beta-prop_IP5PC_F"/>
    <property type="match status" value="1"/>
</dbReference>
<dbReference type="SUPFAM" id="SSF54106">
    <property type="entry name" value="LysM domain"/>
    <property type="match status" value="1"/>
</dbReference>
<dbReference type="RefSeq" id="XP_009839752.1">
    <property type="nucleotide sequence ID" value="XM_009841450.1"/>
</dbReference>
<dbReference type="GO" id="GO:0010992">
    <property type="term" value="P:ubiquitin recycling"/>
    <property type="evidence" value="ECO:0007669"/>
    <property type="project" value="TreeGrafter"/>
</dbReference>
<dbReference type="SMART" id="SM00028">
    <property type="entry name" value="TPR"/>
    <property type="match status" value="2"/>
</dbReference>
<dbReference type="InterPro" id="IPR013783">
    <property type="entry name" value="Ig-like_fold"/>
</dbReference>
<feature type="domain" description="LysM" evidence="6">
    <location>
        <begin position="1603"/>
        <end position="1647"/>
    </location>
</feature>
<evidence type="ECO:0000256" key="2">
    <source>
        <dbReference type="ARBA" id="ARBA00022737"/>
    </source>
</evidence>
<proteinExistence type="predicted"/>
<dbReference type="STRING" id="112090.W4FTA0"/>
<dbReference type="Gene3D" id="2.60.40.10">
    <property type="entry name" value="Immunoglobulins"/>
    <property type="match status" value="2"/>
</dbReference>
<evidence type="ECO:0000259" key="6">
    <source>
        <dbReference type="PROSITE" id="PS51782"/>
    </source>
</evidence>
<evidence type="ECO:0000256" key="5">
    <source>
        <dbReference type="SAM" id="MobiDB-lite"/>
    </source>
</evidence>
<dbReference type="Gene3D" id="2.130.10.10">
    <property type="entry name" value="YVTN repeat-like/Quinoprotein amine dehydrogenase"/>
    <property type="match status" value="2"/>
</dbReference>
<dbReference type="CDD" id="cd00063">
    <property type="entry name" value="FN3"/>
    <property type="match status" value="2"/>
</dbReference>
<keyword evidence="1" id="KW-0853">WD repeat</keyword>
<accession>W4FTA0</accession>
<dbReference type="InterPro" id="IPR001680">
    <property type="entry name" value="WD40_rpt"/>
</dbReference>
<organism evidence="7">
    <name type="scientific">Aphanomyces astaci</name>
    <name type="common">Crayfish plague agent</name>
    <dbReference type="NCBI Taxonomy" id="112090"/>
    <lineage>
        <taxon>Eukaryota</taxon>
        <taxon>Sar</taxon>
        <taxon>Stramenopiles</taxon>
        <taxon>Oomycota</taxon>
        <taxon>Saprolegniomycetes</taxon>
        <taxon>Saprolegniales</taxon>
        <taxon>Verrucalvaceae</taxon>
        <taxon>Aphanomyces</taxon>
    </lineage>
</organism>
<dbReference type="CDD" id="cd00118">
    <property type="entry name" value="LysM"/>
    <property type="match status" value="1"/>
</dbReference>
<keyword evidence="3" id="KW-0802">TPR repeat</keyword>
<feature type="region of interest" description="Disordered" evidence="5">
    <location>
        <begin position="568"/>
        <end position="589"/>
    </location>
</feature>
<dbReference type="InterPro" id="IPR003961">
    <property type="entry name" value="FN3_dom"/>
</dbReference>
<dbReference type="GO" id="GO:0043130">
    <property type="term" value="F:ubiquitin binding"/>
    <property type="evidence" value="ECO:0007669"/>
    <property type="project" value="TreeGrafter"/>
</dbReference>
<dbReference type="Gene3D" id="1.25.40.10">
    <property type="entry name" value="Tetratricopeptide repeat domain"/>
    <property type="match status" value="1"/>
</dbReference>
<gene>
    <name evidence="7" type="ORF">H257_13788</name>
</gene>
<dbReference type="Pfam" id="PF00400">
    <property type="entry name" value="WD40"/>
    <property type="match status" value="1"/>
</dbReference>
<evidence type="ECO:0000256" key="4">
    <source>
        <dbReference type="SAM" id="Coils"/>
    </source>
</evidence>
<dbReference type="InterPro" id="IPR015943">
    <property type="entry name" value="WD40/YVTN_repeat-like_dom_sf"/>
</dbReference>
<feature type="repeat" description="TPR" evidence="3">
    <location>
        <begin position="984"/>
        <end position="1017"/>
    </location>
</feature>
<protein>
    <recommendedName>
        <fullName evidence="6">LysM domain-containing protein</fullName>
    </recommendedName>
</protein>
<dbReference type="PANTHER" id="PTHR19849">
    <property type="entry name" value="PHOSPHOLIPASE A-2-ACTIVATING PROTEIN"/>
    <property type="match status" value="1"/>
</dbReference>
<dbReference type="PANTHER" id="PTHR19849:SF1">
    <property type="entry name" value="F-BOX_WD REPEAT-CONTAINING PROTEIN 7"/>
    <property type="match status" value="1"/>
</dbReference>
<dbReference type="GO" id="GO:0005737">
    <property type="term" value="C:cytoplasm"/>
    <property type="evidence" value="ECO:0007669"/>
    <property type="project" value="TreeGrafter"/>
</dbReference>
<dbReference type="Gene3D" id="3.10.350.10">
    <property type="entry name" value="LysM domain"/>
    <property type="match status" value="1"/>
</dbReference>
<dbReference type="InterPro" id="IPR056454">
    <property type="entry name" value="Beta-prop_IP5PC_F"/>
</dbReference>
<evidence type="ECO:0000256" key="3">
    <source>
        <dbReference type="PROSITE-ProRule" id="PRU00339"/>
    </source>
</evidence>
<dbReference type="InterPro" id="IPR036779">
    <property type="entry name" value="LysM_dom_sf"/>
</dbReference>
<sequence>MTEALNDVKMEIDIDPEKLRNRRKKRDFLQRRDDVLKGVGAKAAELRRRLFNRRTIAKASIANLPMMQQAKKDALDVRLALVEHDVKTRMIDAHTHQHFDLAESVRYLSQNLQHSTRSVRDNTSTLDDLARRVEFMQHVNTNSAVFTQPPAVDKVMQEVVAKYTSFLPLEACATCGKVLATSALRAVHEPYCRGILARDLPPTMHRCVLCHRVVKADRMTHHVEQCQRDCDRKAIIWSKYDVKGQPPQPPTDLRVVQTSYSSISLAWNPPMFTAGLDLVDFQVQMHVLVVEKFQTLKHRQHERSFQPLLPHVSTSQWNARLRPVALHGCTIDHLPAKTTFGHLSVRCQTKNGWSAWSDPIHGDIVTKDPVPPTPPLFLSVGLITVDSIALSWLPPFDCGGEPVDEYVVSFSGLVQVQDGRDSIDLRAAELKAFTRRVKVARSDQNPPSNDLLGVEKDGAQVVCCTIDGLRSGQAYSRLRVCAVSASGLIGQESPELDPVRTLAHGKELQLLAELQEAINSPASYIDSSFYNGFVQRYDRKHYITLVADTIKLHHPALSHRVDAMLPVDSDSESESDSDASTASSMPSGDRENAAVMLLSPASSTPPKPTLCANSDDGMDQANQKRLDKQHVRRKQFQYRLHQLRTHVDTLEYNIQWADDRCIVLVSMIEAAERRIMDKQAELERARGFQGPAMDSLAMHGGLQRFYTPALITALEEELDIEKYYIVDTKADLRAVEDQKKADMGMLAVKKAQIAARVTALDAFEADCEFDQFKAAQTANVLLKFKSRQLSYVFDTWRRHGRRRRANRAVMFKALTRLVLVKVSSAWHRWRQCIDGLRDQDAIRKDVIIGKGGVDLKGAHLARTHLQSDLYSMLHECRQLTGTLAATTHTMSQNSRTRTNVFAKERQSQQLRGVFVESKVQMSLRDQGDAQLDIGDYDAAIKTYDSLLDNLHIVSVEYTLQASKSSRSSSSLVPHSLRSIQTQTSQVYNRLGRAYFLLKQYDRSANSFERASGIATMLGDPIEGGVAFRGLADCHVASRDWSTALDLYLKAAGMYEDVTDVGGEVAAWRGIALCYREMDAVDLAADATTKGDSLEYALDQTMEHMERTLAQLHARLVGVTVKMSVECTCERVGAIVPRLRQERLQCKVGIMDEQKVLDALDMMLDEKKALRAQAEADLETSERTDSGFVDSTVFLGVSTRYTLDDFKANVQKLINQLSVVQVALDRERANAAIRISNLHDRIQECEEELKAETGPLMRRVRGKDPLRCFRFNAINAMYKNVLGRASGGVDTAVASVGPSIVVYDFLTGVCMGQGVGDIGGDQRHLGAPLGHTKTIMSLCCFHAYVYSGSMDCTLLVWQLVQNVPVLRHRLTDFDAAVMAIAATTSFVVAGTADCCIMVHETTTYDRVVTIPSAHFRTITFLAMDLNVVCSAGADNELRFWHLQHVSVPGKPAISITTQQKSNMQYTRGVRLRSTRDGNVWKHGHVHPVSCVQFSANEVVSGDQGGWVVVWDGDTGAARRQMHVHACAITCLSFDSLRVVTGGSDGSICISDLVSGVLLQTLLGHRAKVLDLQLDRVHLVSASEDGQLRQWRWHTRDGDAVSSKRFHILGPGETLRSISLQYRTSVASIREWNRIQDVTKLYLGQQLLVQKDLPENDDSNESGANVMISPVLGKLALEDTSFLAQNRMSKADLDQRIQNIIQELSISEDNTPRKASTTESEKKEDNEDNSDDGSDDDGDDDGDDINPEDLNDGPGAAIEHDNE</sequence>
<keyword evidence="4" id="KW-0175">Coiled coil</keyword>
<dbReference type="GO" id="GO:0005634">
    <property type="term" value="C:nucleus"/>
    <property type="evidence" value="ECO:0007669"/>
    <property type="project" value="TreeGrafter"/>
</dbReference>
<dbReference type="InterPro" id="IPR018392">
    <property type="entry name" value="LysM"/>
</dbReference>
<dbReference type="VEuPathDB" id="FungiDB:H257_13788"/>
<dbReference type="SUPFAM" id="SSF48452">
    <property type="entry name" value="TPR-like"/>
    <property type="match status" value="1"/>
</dbReference>
<dbReference type="SUPFAM" id="SSF50978">
    <property type="entry name" value="WD40 repeat-like"/>
    <property type="match status" value="1"/>
</dbReference>